<gene>
    <name evidence="1" type="ORF">PENTCL1PPCAC_1186</name>
</gene>
<dbReference type="Proteomes" id="UP001432027">
    <property type="component" value="Unassembled WGS sequence"/>
</dbReference>
<keyword evidence="2" id="KW-1185">Reference proteome</keyword>
<accession>A0AAV5SH72</accession>
<dbReference type="EMBL" id="BTSX01000001">
    <property type="protein sequence ID" value="GMS79011.1"/>
    <property type="molecule type" value="Genomic_DNA"/>
</dbReference>
<dbReference type="AlphaFoldDB" id="A0AAV5SH72"/>
<sequence>MKGREKGAITRDETSAAFHSESLSFFFFSVSSISYAIRSPSRRCSDSAAALDRVASRRDER</sequence>
<comment type="caution">
    <text evidence="1">The sequence shown here is derived from an EMBL/GenBank/DDBJ whole genome shotgun (WGS) entry which is preliminary data.</text>
</comment>
<evidence type="ECO:0000313" key="1">
    <source>
        <dbReference type="EMBL" id="GMS79011.1"/>
    </source>
</evidence>
<protein>
    <submittedName>
        <fullName evidence="1">Uncharacterized protein</fullName>
    </submittedName>
</protein>
<evidence type="ECO:0000313" key="2">
    <source>
        <dbReference type="Proteomes" id="UP001432027"/>
    </source>
</evidence>
<reference evidence="1" key="1">
    <citation type="submission" date="2023-10" db="EMBL/GenBank/DDBJ databases">
        <title>Genome assembly of Pristionchus species.</title>
        <authorList>
            <person name="Yoshida K."/>
            <person name="Sommer R.J."/>
        </authorList>
    </citation>
    <scope>NUCLEOTIDE SEQUENCE</scope>
    <source>
        <strain evidence="1">RS0144</strain>
    </source>
</reference>
<proteinExistence type="predicted"/>
<organism evidence="1 2">
    <name type="scientific">Pristionchus entomophagus</name>
    <dbReference type="NCBI Taxonomy" id="358040"/>
    <lineage>
        <taxon>Eukaryota</taxon>
        <taxon>Metazoa</taxon>
        <taxon>Ecdysozoa</taxon>
        <taxon>Nematoda</taxon>
        <taxon>Chromadorea</taxon>
        <taxon>Rhabditida</taxon>
        <taxon>Rhabditina</taxon>
        <taxon>Diplogasteromorpha</taxon>
        <taxon>Diplogasteroidea</taxon>
        <taxon>Neodiplogasteridae</taxon>
        <taxon>Pristionchus</taxon>
    </lineage>
</organism>
<name>A0AAV5SH72_9BILA</name>